<comment type="subcellular location">
    <subcellularLocation>
        <location evidence="1">Cell membrane</location>
        <topology evidence="1">Multi-pass membrane protein</topology>
    </subcellularLocation>
</comment>
<keyword evidence="3 6" id="KW-0812">Transmembrane</keyword>
<evidence type="ECO:0000256" key="2">
    <source>
        <dbReference type="ARBA" id="ARBA00022475"/>
    </source>
</evidence>
<evidence type="ECO:0000256" key="6">
    <source>
        <dbReference type="SAM" id="Phobius"/>
    </source>
</evidence>
<feature type="transmembrane region" description="Helical" evidence="6">
    <location>
        <begin position="744"/>
        <end position="770"/>
    </location>
</feature>
<dbReference type="PANTHER" id="PTHR30572:SF18">
    <property type="entry name" value="ABC-TYPE MACROLIDE FAMILY EXPORT SYSTEM PERMEASE COMPONENT 2"/>
    <property type="match status" value="1"/>
</dbReference>
<dbReference type="Proteomes" id="UP000664698">
    <property type="component" value="Unassembled WGS sequence"/>
</dbReference>
<reference evidence="9 10" key="1">
    <citation type="submission" date="2021-03" db="EMBL/GenBank/DDBJ databases">
        <title>novel species isolated from a fishpond in China.</title>
        <authorList>
            <person name="Lu H."/>
            <person name="Cai Z."/>
        </authorList>
    </citation>
    <scope>NUCLEOTIDE SEQUENCE [LARGE SCALE GENOMIC DNA]</scope>
    <source>
        <strain evidence="9 10">JCM 31546</strain>
    </source>
</reference>
<dbReference type="InterPro" id="IPR025857">
    <property type="entry name" value="MacB_PCD"/>
</dbReference>
<accession>A0ABS3BQ17</accession>
<dbReference type="InterPro" id="IPR050250">
    <property type="entry name" value="Macrolide_Exporter_MacB"/>
</dbReference>
<proteinExistence type="predicted"/>
<dbReference type="PANTHER" id="PTHR30572">
    <property type="entry name" value="MEMBRANE COMPONENT OF TRANSPORTER-RELATED"/>
    <property type="match status" value="1"/>
</dbReference>
<feature type="transmembrane region" description="Helical" evidence="6">
    <location>
        <begin position="21"/>
        <end position="41"/>
    </location>
</feature>
<evidence type="ECO:0000256" key="4">
    <source>
        <dbReference type="ARBA" id="ARBA00022989"/>
    </source>
</evidence>
<dbReference type="EMBL" id="JAFKCW010000001">
    <property type="protein sequence ID" value="MBN7800346.1"/>
    <property type="molecule type" value="Genomic_DNA"/>
</dbReference>
<organism evidence="9 10">
    <name type="scientific">Algoriphagus aestuariicola</name>
    <dbReference type="NCBI Taxonomy" id="1852016"/>
    <lineage>
        <taxon>Bacteria</taxon>
        <taxon>Pseudomonadati</taxon>
        <taxon>Bacteroidota</taxon>
        <taxon>Cytophagia</taxon>
        <taxon>Cytophagales</taxon>
        <taxon>Cyclobacteriaceae</taxon>
        <taxon>Algoriphagus</taxon>
    </lineage>
</organism>
<gene>
    <name evidence="9" type="ORF">J0A67_05705</name>
</gene>
<evidence type="ECO:0000256" key="3">
    <source>
        <dbReference type="ARBA" id="ARBA00022692"/>
    </source>
</evidence>
<name>A0ABS3BQ17_9BACT</name>
<evidence type="ECO:0000256" key="1">
    <source>
        <dbReference type="ARBA" id="ARBA00004651"/>
    </source>
</evidence>
<evidence type="ECO:0000259" key="7">
    <source>
        <dbReference type="Pfam" id="PF02687"/>
    </source>
</evidence>
<keyword evidence="10" id="KW-1185">Reference proteome</keyword>
<dbReference type="Pfam" id="PF12704">
    <property type="entry name" value="MacB_PCD"/>
    <property type="match status" value="1"/>
</dbReference>
<feature type="transmembrane region" description="Helical" evidence="6">
    <location>
        <begin position="288"/>
        <end position="310"/>
    </location>
</feature>
<evidence type="ECO:0000313" key="10">
    <source>
        <dbReference type="Proteomes" id="UP000664698"/>
    </source>
</evidence>
<feature type="transmembrane region" description="Helical" evidence="6">
    <location>
        <begin position="343"/>
        <end position="364"/>
    </location>
</feature>
<comment type="caution">
    <text evidence="9">The sequence shown here is derived from an EMBL/GenBank/DDBJ whole genome shotgun (WGS) entry which is preliminary data.</text>
</comment>
<protein>
    <submittedName>
        <fullName evidence="9">ABC transporter permease</fullName>
    </submittedName>
</protein>
<keyword evidence="4 6" id="KW-1133">Transmembrane helix</keyword>
<feature type="domain" description="ABC3 transporter permease C-terminal" evidence="7">
    <location>
        <begin position="293"/>
        <end position="406"/>
    </location>
</feature>
<feature type="transmembrane region" description="Helical" evidence="6">
    <location>
        <begin position="429"/>
        <end position="450"/>
    </location>
</feature>
<keyword evidence="5 6" id="KW-0472">Membrane</keyword>
<dbReference type="Pfam" id="PF02687">
    <property type="entry name" value="FtsX"/>
    <property type="match status" value="2"/>
</dbReference>
<keyword evidence="2" id="KW-1003">Cell membrane</keyword>
<dbReference type="PROSITE" id="PS51257">
    <property type="entry name" value="PROKAR_LIPOPROTEIN"/>
    <property type="match status" value="1"/>
</dbReference>
<evidence type="ECO:0000259" key="8">
    <source>
        <dbReference type="Pfam" id="PF12704"/>
    </source>
</evidence>
<dbReference type="RefSeq" id="WP_206568297.1">
    <property type="nucleotide sequence ID" value="NZ_JAFKCW010000001.1"/>
</dbReference>
<dbReference type="InterPro" id="IPR003838">
    <property type="entry name" value="ABC3_permease_C"/>
</dbReference>
<feature type="transmembrane region" description="Helical" evidence="6">
    <location>
        <begin position="699"/>
        <end position="723"/>
    </location>
</feature>
<evidence type="ECO:0000313" key="9">
    <source>
        <dbReference type="EMBL" id="MBN7800346.1"/>
    </source>
</evidence>
<feature type="transmembrane region" description="Helical" evidence="6">
    <location>
        <begin position="384"/>
        <end position="408"/>
    </location>
</feature>
<evidence type="ECO:0000256" key="5">
    <source>
        <dbReference type="ARBA" id="ARBA00023136"/>
    </source>
</evidence>
<sequence length="823" mass="91996">MLKNYLKIAWRNLIRQKTFSLINVLGLSLGLACCLILLAFVKFEQSFDKFHPEPERLYRVVQRVNSDQKWAWAGGAVAPMLRKEFPEELSEVVSVTQISTYLRAPEGAAPEESYREDRFIFSDAGFDKIFGFELSKGSWAGVLENTYQVIITEEMAQKYFGNQDPVGKTLISTGDFAFEVRGVLKPLPKNTHMAFDFIASMSTFKSFNDFPLTADFGSFWWPQTYTYVKVDPQTEADKISSQIPEVNPKYRNEQEAKSYVHFFQPIGDIHTDADFQGDWTPPMSRQTLFIFLSIGIFVLVLACINFINLATARALKRMKEIGIRKVNGAKRGQLLGQFLSESFLINAVSLALGLLIVYLVTPVISSRLGFVIPLDLTGDRSLQTLLLVVWVGSSLFAGIFPAFYLSGLRPELILKNASLTGGKSMLRKSLVVFQFVLSALLVFCASVVYYQHDYLRNTSMGFDSEGLVSVKMGNLAKEKGDILKQELVKVPGVVSVKFTSDRPGMDTGWNPTVDYPGIKEGETKNLNVQYVDAGYFESLGVYMVAGREFREESADRGVSKLMRGRFPDLENVAMIVNESALDWLGKSAQEAIGSDLRVFTEENGELFSNYKGNIVGVVKDYHTRDLRYSLAPTVYLPAKNAAFDGTSYTLIKVDQGISPELLTQLKETWKSVNQGLPFDYRFLDEAIAMQYEQQAKTGYLLGLFAFLALLISCLGLLGLSIFTAESKRKEIGIRRVLGASAMGIVHKITAEFIVMVFLSLLLALPLGYWLMDQWLEQFANRVPISVGFFLVTILVSVVVAYATVSIQSLRSAQANPVESIKSE</sequence>
<feature type="domain" description="ABC3 transporter permease C-terminal" evidence="7">
    <location>
        <begin position="703"/>
        <end position="816"/>
    </location>
</feature>
<feature type="transmembrane region" description="Helical" evidence="6">
    <location>
        <begin position="782"/>
        <end position="804"/>
    </location>
</feature>
<feature type="domain" description="MacB-like periplasmic core" evidence="8">
    <location>
        <begin position="20"/>
        <end position="244"/>
    </location>
</feature>